<keyword evidence="3" id="KW-0804">Transcription</keyword>
<evidence type="ECO:0000256" key="3">
    <source>
        <dbReference type="ARBA" id="ARBA00023163"/>
    </source>
</evidence>
<dbReference type="Proteomes" id="UP001172645">
    <property type="component" value="Unassembled WGS sequence"/>
</dbReference>
<dbReference type="SUPFAM" id="SSF46689">
    <property type="entry name" value="Homeodomain-like"/>
    <property type="match status" value="1"/>
</dbReference>
<comment type="caution">
    <text evidence="7">The sequence shown here is derived from an EMBL/GenBank/DDBJ whole genome shotgun (WGS) entry which is preliminary data.</text>
</comment>
<dbReference type="EMBL" id="JARFYM010000039">
    <property type="protein sequence ID" value="MDL2403122.1"/>
    <property type="molecule type" value="Genomic_DNA"/>
</dbReference>
<evidence type="ECO:0000256" key="2">
    <source>
        <dbReference type="ARBA" id="ARBA00023125"/>
    </source>
</evidence>
<dbReference type="PANTHER" id="PTHR30055:SF234">
    <property type="entry name" value="HTH-TYPE TRANSCRIPTIONAL REGULATOR BETI"/>
    <property type="match status" value="1"/>
</dbReference>
<dbReference type="PROSITE" id="PS50977">
    <property type="entry name" value="HTH_TETR_2"/>
    <property type="match status" value="1"/>
</dbReference>
<evidence type="ECO:0000256" key="1">
    <source>
        <dbReference type="ARBA" id="ARBA00023015"/>
    </source>
</evidence>
<organism evidence="7 8">
    <name type="scientific">Rhizobium mayense</name>
    <dbReference type="NCBI Taxonomy" id="1312184"/>
    <lineage>
        <taxon>Bacteria</taxon>
        <taxon>Pseudomonadati</taxon>
        <taxon>Pseudomonadota</taxon>
        <taxon>Alphaproteobacteria</taxon>
        <taxon>Hyphomicrobiales</taxon>
        <taxon>Rhizobiaceae</taxon>
        <taxon>Rhizobium/Agrobacterium group</taxon>
        <taxon>Rhizobium</taxon>
    </lineage>
</organism>
<feature type="domain" description="HTH tetR-type" evidence="6">
    <location>
        <begin position="25"/>
        <end position="66"/>
    </location>
</feature>
<dbReference type="PANTHER" id="PTHR30055">
    <property type="entry name" value="HTH-TYPE TRANSCRIPTIONAL REGULATOR RUTR"/>
    <property type="match status" value="1"/>
</dbReference>
<evidence type="ECO:0000256" key="5">
    <source>
        <dbReference type="SAM" id="MobiDB-lite"/>
    </source>
</evidence>
<gene>
    <name evidence="7" type="ORF">PY649_29960</name>
</gene>
<evidence type="ECO:0000259" key="6">
    <source>
        <dbReference type="PROSITE" id="PS50977"/>
    </source>
</evidence>
<reference evidence="7" key="1">
    <citation type="submission" date="2023-06" db="EMBL/GenBank/DDBJ databases">
        <title>Phylogenetic Diversity of Rhizobium strains.</title>
        <authorList>
            <person name="Moura F.T."/>
            <person name="Helene L.C.F."/>
            <person name="Hungria M."/>
        </authorList>
    </citation>
    <scope>NUCLEOTIDE SEQUENCE</scope>
    <source>
        <strain evidence="7">CCGE526</strain>
    </source>
</reference>
<protein>
    <submittedName>
        <fullName evidence="7">Helix-turn-helix domain-containing protein</fullName>
    </submittedName>
</protein>
<dbReference type="InterPro" id="IPR009057">
    <property type="entry name" value="Homeodomain-like_sf"/>
</dbReference>
<dbReference type="Pfam" id="PF00440">
    <property type="entry name" value="TetR_N"/>
    <property type="match status" value="1"/>
</dbReference>
<evidence type="ECO:0000256" key="4">
    <source>
        <dbReference type="PROSITE-ProRule" id="PRU00335"/>
    </source>
</evidence>
<dbReference type="InterPro" id="IPR050109">
    <property type="entry name" value="HTH-type_TetR-like_transc_reg"/>
</dbReference>
<keyword evidence="2 4" id="KW-0238">DNA-binding</keyword>
<evidence type="ECO:0000313" key="8">
    <source>
        <dbReference type="Proteomes" id="UP001172645"/>
    </source>
</evidence>
<dbReference type="InterPro" id="IPR001647">
    <property type="entry name" value="HTH_TetR"/>
</dbReference>
<keyword evidence="8" id="KW-1185">Reference proteome</keyword>
<feature type="region of interest" description="Disordered" evidence="5">
    <location>
        <begin position="1"/>
        <end position="24"/>
    </location>
</feature>
<accession>A0ABT7K3E2</accession>
<evidence type="ECO:0000313" key="7">
    <source>
        <dbReference type="EMBL" id="MDL2403122.1"/>
    </source>
</evidence>
<keyword evidence="1" id="KW-0805">Transcription regulation</keyword>
<dbReference type="PRINTS" id="PR00455">
    <property type="entry name" value="HTHTETR"/>
</dbReference>
<dbReference type="RefSeq" id="WP_285872543.1">
    <property type="nucleotide sequence ID" value="NZ_JARFYM010000039.1"/>
</dbReference>
<name>A0ABT7K3E2_9HYPH</name>
<feature type="non-terminal residue" evidence="7">
    <location>
        <position position="66"/>
    </location>
</feature>
<sequence length="66" mass="7190">MSEDPKSLSEAETEAAGRRRRADARRNIGSLIQTASEVFAEAGMDVPIREIADRAGVGVGTLYRHF</sequence>
<feature type="DNA-binding region" description="H-T-H motif" evidence="4">
    <location>
        <begin position="47"/>
        <end position="66"/>
    </location>
</feature>
<dbReference type="Gene3D" id="1.10.357.10">
    <property type="entry name" value="Tetracycline Repressor, domain 2"/>
    <property type="match status" value="1"/>
</dbReference>
<proteinExistence type="predicted"/>